<dbReference type="Proteomes" id="UP000190951">
    <property type="component" value="Plasmid p330"/>
</dbReference>
<dbReference type="KEGG" id="crw:CROST_047060"/>
<evidence type="ECO:0000313" key="2">
    <source>
        <dbReference type="Proteomes" id="UP000190951"/>
    </source>
</evidence>
<accession>A0A1S8L2B8</accession>
<dbReference type="AlphaFoldDB" id="A0A1S8L2B8"/>
<reference evidence="1 2" key="1">
    <citation type="submission" date="2022-04" db="EMBL/GenBank/DDBJ databases">
        <title>Genome sequence of C. roseum typestrain.</title>
        <authorList>
            <person name="Poehlein A."/>
            <person name="Schoch T."/>
            <person name="Duerre P."/>
            <person name="Daniel R."/>
        </authorList>
    </citation>
    <scope>NUCLEOTIDE SEQUENCE [LARGE SCALE GENOMIC DNA]</scope>
    <source>
        <strain evidence="1 2">DSM 7320</strain>
        <plasmid evidence="1 2">p330</plasmid>
    </source>
</reference>
<name>A0A1S8L2B8_9CLOT</name>
<dbReference type="RefSeq" id="WP_077832535.1">
    <property type="nucleotide sequence ID" value="NZ_CP096984.1"/>
</dbReference>
<keyword evidence="1" id="KW-0614">Plasmid</keyword>
<proteinExistence type="predicted"/>
<dbReference type="EMBL" id="CP096984">
    <property type="protein sequence ID" value="URZ13928.1"/>
    <property type="molecule type" value="Genomic_DNA"/>
</dbReference>
<evidence type="ECO:0000313" key="1">
    <source>
        <dbReference type="EMBL" id="URZ13928.1"/>
    </source>
</evidence>
<geneLocation type="plasmid" evidence="1 2">
    <name>p330</name>
</geneLocation>
<organism evidence="1 2">
    <name type="scientific">Clostridium felsineum</name>
    <dbReference type="NCBI Taxonomy" id="36839"/>
    <lineage>
        <taxon>Bacteria</taxon>
        <taxon>Bacillati</taxon>
        <taxon>Bacillota</taxon>
        <taxon>Clostridia</taxon>
        <taxon>Eubacteriales</taxon>
        <taxon>Clostridiaceae</taxon>
        <taxon>Clostridium</taxon>
    </lineage>
</organism>
<protein>
    <submittedName>
        <fullName evidence="1">Uncharacterized protein</fullName>
    </submittedName>
</protein>
<gene>
    <name evidence="1" type="ORF">CROST_047060</name>
</gene>
<keyword evidence="2" id="KW-1185">Reference proteome</keyword>
<sequence>MIELNLNYTNEFDKTLIFQYDEAFDANTGVTLQYTDSFLLDTGVFNSGIFFSLKPSKPLRQDYSYTQVIYNDLKPTEVLDGLFFAPLKHLNSYDEDTHKSLIRQNVDNRYYSKISAYLSNKINYASLHNSTPYFHRQNSYKSLGKLFIKTKKLYINYKAAKLDNSYTLSIRKNRNDLSNLYDKAYIKLKIPSRNITLFNYAFIKKEFNIEILENYFLKKNYRNFIANSWIWTNNQHKNKLRSSKLAFIEKKELFKNTHINEYFTSLIPKRNLLSIDKYFTSLSNANMLAAINTFNTINKNHEDFKINTVTFALPSVAEIKIYNTIKSMRYVYNKLNLLEHLNLYKNKANGSFKTNTFLYKDHFNLMYDNGTSLWKEKSKAYYTNGYLLRAYKRTIFYDKFILQCKTYENKIVTGKNSELKVNSPNIYYFNGNFVNKIEKQSKSGSMNFAAIFLNKNFSNDVFINIDKTLFLEYKQMSYKKENFQWLAKKYEKLKTLSYNFTYKFDEDLNYEATTFFSIKNLDIMKDSALDIYRQLLSEKYPQIDILYKPVLLSKAIKTMLPNKYTRLNIEHTDIFSSKKLIALNSKVNNTYILKKFLYISSKEKVLMDKTINSNFRLKKEKLHGKEVLDHTNFNIKTLYIAPLKPNKFISSKALELGKNFDYVKYFNFASMKNNIINLKPIDSFAAKRTNRIALLRAIFISDIVNNVTLNTPLIAIDSINANIKISDFMTSLNAIVINANYENKDAWVSDIVKTSSIDNKRIFVKVFDNMDIFKDEVLVDSIVKSSKYKNTPIFIADSIKYADLNKQKILSNMKNEVFLANDKITFNTKLLLDIYNEQISSVKIMNSSSFFREFNTLKKSKSQSLLNNNVYIINKAMLDNFISSNKKLNLNKKARRILLGKNIKAKTNEIMPQLDLTAGGIDELLLPQTDFNYAVFKDDLLDPITKKPINPVKEIDDKTFIAKRPTNHPIPEFFDIGREYIEVNVNLLRELIDTFYKLWKANMFEFGAIDMRQAVTKMLDYLNEYINYNIPEPLLPAAKRVLRLIRWYGEVSILKNAQYKIHIIYAPLKSDLNKGSCNIPNTMNNMFVNSIMYSIQNTDTTSDAWIEFTLDNPVSTTFTFNLYMTSGTLEIYLNDKLINTIETSEAVEFPLDVGNNTVKLMFNNKNNGSINLANICVKDYIYSDIVTEYEPYMGSGNKVLDELTKRVAVYADVYSKNANFVQATINGNLAVAELVNKLSEYFALHHEKKNKGKRLTIKKS</sequence>
<dbReference type="STRING" id="84029.CROST_31930"/>